<dbReference type="RefSeq" id="XP_028867214.1">
    <property type="nucleotide sequence ID" value="XM_029011381.1"/>
</dbReference>
<dbReference type="Gene3D" id="3.90.70.10">
    <property type="entry name" value="Cysteine proteinases"/>
    <property type="match status" value="1"/>
</dbReference>
<evidence type="ECO:0000313" key="7">
    <source>
        <dbReference type="EMBL" id="GBE60971.1"/>
    </source>
</evidence>
<keyword evidence="5" id="KW-0472">Membrane</keyword>
<dbReference type="SUPFAM" id="SSF54001">
    <property type="entry name" value="Cysteine proteinases"/>
    <property type="match status" value="1"/>
</dbReference>
<evidence type="ECO:0000256" key="4">
    <source>
        <dbReference type="ARBA" id="ARBA00023180"/>
    </source>
</evidence>
<reference evidence="7 8" key="1">
    <citation type="journal article" date="2017" name="BMC Genomics">
        <title>Whole-genome assembly of Babesia ovata and comparative genomics between closely related pathogens.</title>
        <authorList>
            <person name="Yamagishi J."/>
            <person name="Asada M."/>
            <person name="Hakimi H."/>
            <person name="Tanaka T.Q."/>
            <person name="Sugimoto C."/>
            <person name="Kawazu S."/>
        </authorList>
    </citation>
    <scope>NUCLEOTIDE SEQUENCE [LARGE SCALE GENOMIC DNA]</scope>
    <source>
        <strain evidence="7 8">Miyake</strain>
    </source>
</reference>
<keyword evidence="7" id="KW-0378">Hydrolase</keyword>
<dbReference type="PROSITE" id="PS00139">
    <property type="entry name" value="THIOL_PROTEASE_CYS"/>
    <property type="match status" value="1"/>
</dbReference>
<dbReference type="PROSITE" id="PS00640">
    <property type="entry name" value="THIOL_PROTEASE_ASN"/>
    <property type="match status" value="1"/>
</dbReference>
<proteinExistence type="inferred from homology"/>
<dbReference type="PRINTS" id="PR00705">
    <property type="entry name" value="PAPAIN"/>
</dbReference>
<dbReference type="InterPro" id="IPR000169">
    <property type="entry name" value="Pept_cys_AS"/>
</dbReference>
<keyword evidence="5" id="KW-0812">Transmembrane</keyword>
<gene>
    <name evidence="7" type="ORF">BOVATA_024640</name>
</gene>
<keyword evidence="4" id="KW-0325">Glycoprotein</keyword>
<evidence type="ECO:0000256" key="5">
    <source>
        <dbReference type="SAM" id="Phobius"/>
    </source>
</evidence>
<keyword evidence="5" id="KW-1133">Transmembrane helix</keyword>
<dbReference type="CDD" id="cd02248">
    <property type="entry name" value="Peptidase_C1A"/>
    <property type="match status" value="1"/>
</dbReference>
<organism evidence="7 8">
    <name type="scientific">Babesia ovata</name>
    <dbReference type="NCBI Taxonomy" id="189622"/>
    <lineage>
        <taxon>Eukaryota</taxon>
        <taxon>Sar</taxon>
        <taxon>Alveolata</taxon>
        <taxon>Apicomplexa</taxon>
        <taxon>Aconoidasida</taxon>
        <taxon>Piroplasmida</taxon>
        <taxon>Babesiidae</taxon>
        <taxon>Babesia</taxon>
    </lineage>
</organism>
<dbReference type="InterPro" id="IPR013201">
    <property type="entry name" value="Prot_inhib_I29"/>
</dbReference>
<comment type="caution">
    <text evidence="7">The sequence shown here is derived from an EMBL/GenBank/DDBJ whole genome shotgun (WGS) entry which is preliminary data.</text>
</comment>
<feature type="transmembrane region" description="Helical" evidence="5">
    <location>
        <begin position="43"/>
        <end position="66"/>
    </location>
</feature>
<dbReference type="InterPro" id="IPR025660">
    <property type="entry name" value="Pept_his_AS"/>
</dbReference>
<evidence type="ECO:0000256" key="2">
    <source>
        <dbReference type="ARBA" id="ARBA00023145"/>
    </source>
</evidence>
<accession>A0A2H6KDA5</accession>
<keyword evidence="8" id="KW-1185">Reference proteome</keyword>
<dbReference type="SMART" id="SM00645">
    <property type="entry name" value="Pept_C1"/>
    <property type="match status" value="1"/>
</dbReference>
<feature type="domain" description="Peptidase C1A papain C-terminal" evidence="6">
    <location>
        <begin position="313"/>
        <end position="512"/>
    </location>
</feature>
<dbReference type="Proteomes" id="UP000236319">
    <property type="component" value="Unassembled WGS sequence"/>
</dbReference>
<dbReference type="Pfam" id="PF08246">
    <property type="entry name" value="Inhibitor_I29"/>
    <property type="match status" value="1"/>
</dbReference>
<dbReference type="GO" id="GO:0006508">
    <property type="term" value="P:proteolysis"/>
    <property type="evidence" value="ECO:0007669"/>
    <property type="project" value="UniProtKB-KW"/>
</dbReference>
<dbReference type="PROSITE" id="PS00639">
    <property type="entry name" value="THIOL_PROTEASE_HIS"/>
    <property type="match status" value="1"/>
</dbReference>
<keyword evidence="3" id="KW-1015">Disulfide bond</keyword>
<dbReference type="OrthoDB" id="423263at2759"/>
<sequence length="530" mass="59586">MPTRSYDLEISMDTTPPNAVVIRGNADREPGEHRNNRRNRGTVAFWCGIASLILAVALIATLICVYRRRVDDEDISLPFVPHNMPDMDEVVHEHQHIVHQKKKVVHEIDWMIPEKKKLGPELPDIIHGQVRARSEGSLESPRNNHNYSALIHQIKANGLEVIPGPFLACVKRGLKLNCADEHDTIKGVLEWEVGAIVNELSERREKLDAKNEVDVLLAYKRFITVNGSHYASDKEYVQKYFNFRNTKKLIDAHNSIPNKLYTMAYSWASEYSDSELGIALSTHGWSKPMYMYENGTFIDTSMYSGSKKVDDSDVIHKDWRDVNAIGPVVDQGTCGSCWAIAVAGLVDSYRAITTGERLMHSAQQILDCTSQTYNCVRGGSQEKALTYAATKGLCIEPAYPYSGKKTACRERSCGEKFHADNIIRLDASTIEEHLRKHGPVMIIMRLSRAFLHYSSGIFDGSCDSPLMHSVLVVGFGENIKRKAKYWIVKNSWGNRWGEGGYFKLHSLPLSPSGSPLFCDVDTYAFGLTTD</sequence>
<dbReference type="PANTHER" id="PTHR12411">
    <property type="entry name" value="CYSTEINE PROTEASE FAMILY C1-RELATED"/>
    <property type="match status" value="1"/>
</dbReference>
<evidence type="ECO:0000259" key="6">
    <source>
        <dbReference type="SMART" id="SM00645"/>
    </source>
</evidence>
<name>A0A2H6KDA5_9APIC</name>
<dbReference type="EMBL" id="BDSA01000002">
    <property type="protein sequence ID" value="GBE60971.1"/>
    <property type="molecule type" value="Genomic_DNA"/>
</dbReference>
<dbReference type="InterPro" id="IPR013128">
    <property type="entry name" value="Peptidase_C1A"/>
</dbReference>
<dbReference type="InterPro" id="IPR038765">
    <property type="entry name" value="Papain-like_cys_pep_sf"/>
</dbReference>
<dbReference type="GO" id="GO:0008234">
    <property type="term" value="F:cysteine-type peptidase activity"/>
    <property type="evidence" value="ECO:0007669"/>
    <property type="project" value="InterPro"/>
</dbReference>
<dbReference type="InterPro" id="IPR000668">
    <property type="entry name" value="Peptidase_C1A_C"/>
</dbReference>
<dbReference type="Pfam" id="PF00112">
    <property type="entry name" value="Peptidase_C1"/>
    <property type="match status" value="1"/>
</dbReference>
<protein>
    <submittedName>
        <fullName evidence="7">Papain family cysteine protease family member protein</fullName>
    </submittedName>
</protein>
<dbReference type="AlphaFoldDB" id="A0A2H6KDA5"/>
<dbReference type="GeneID" id="39874741"/>
<evidence type="ECO:0000313" key="8">
    <source>
        <dbReference type="Proteomes" id="UP000236319"/>
    </source>
</evidence>
<dbReference type="InterPro" id="IPR039417">
    <property type="entry name" value="Peptidase_C1A_papain-like"/>
</dbReference>
<dbReference type="InterPro" id="IPR025661">
    <property type="entry name" value="Pept_asp_AS"/>
</dbReference>
<evidence type="ECO:0000256" key="3">
    <source>
        <dbReference type="ARBA" id="ARBA00023157"/>
    </source>
</evidence>
<keyword evidence="7" id="KW-0645">Protease</keyword>
<keyword evidence="2" id="KW-0865">Zymogen</keyword>
<comment type="similarity">
    <text evidence="1">Belongs to the peptidase C1 family.</text>
</comment>
<dbReference type="VEuPathDB" id="PiroplasmaDB:BOVATA_024640"/>
<evidence type="ECO:0000256" key="1">
    <source>
        <dbReference type="ARBA" id="ARBA00008455"/>
    </source>
</evidence>